<dbReference type="PANTHER" id="PTHR43514">
    <property type="entry name" value="ABC TRANSPORTER I FAMILY MEMBER 10"/>
    <property type="match status" value="1"/>
</dbReference>
<feature type="domain" description="ABC transporter" evidence="4">
    <location>
        <begin position="18"/>
        <end position="232"/>
    </location>
</feature>
<evidence type="ECO:0000256" key="3">
    <source>
        <dbReference type="ARBA" id="ARBA00022840"/>
    </source>
</evidence>
<comment type="caution">
    <text evidence="5">The sequence shown here is derived from an EMBL/GenBank/DDBJ whole genome shotgun (WGS) entry which is preliminary data.</text>
</comment>
<dbReference type="PROSITE" id="PS00211">
    <property type="entry name" value="ABC_TRANSPORTER_1"/>
    <property type="match status" value="1"/>
</dbReference>
<evidence type="ECO:0000313" key="6">
    <source>
        <dbReference type="Proteomes" id="UP001597206"/>
    </source>
</evidence>
<dbReference type="SUPFAM" id="SSF52540">
    <property type="entry name" value="P-loop containing nucleoside triphosphate hydrolases"/>
    <property type="match status" value="1"/>
</dbReference>
<dbReference type="RefSeq" id="WP_379035086.1">
    <property type="nucleotide sequence ID" value="NZ_JBHTLN010000002.1"/>
</dbReference>
<evidence type="ECO:0000256" key="2">
    <source>
        <dbReference type="ARBA" id="ARBA00022741"/>
    </source>
</evidence>
<keyword evidence="2" id="KW-0547">Nucleotide-binding</keyword>
<dbReference type="InterPro" id="IPR050334">
    <property type="entry name" value="Molybdenum_import_ModC"/>
</dbReference>
<evidence type="ECO:0000256" key="1">
    <source>
        <dbReference type="ARBA" id="ARBA00022475"/>
    </source>
</evidence>
<keyword evidence="1" id="KW-0472">Membrane</keyword>
<dbReference type="SMART" id="SM00382">
    <property type="entry name" value="AAA"/>
    <property type="match status" value="1"/>
</dbReference>
<gene>
    <name evidence="5" type="ORF">ACFQ2T_12985</name>
</gene>
<dbReference type="Proteomes" id="UP001597206">
    <property type="component" value="Unassembled WGS sequence"/>
</dbReference>
<protein>
    <submittedName>
        <fullName evidence="5">ATP-binding cassette domain-containing protein</fullName>
    </submittedName>
</protein>
<dbReference type="InterPro" id="IPR017871">
    <property type="entry name" value="ABC_transporter-like_CS"/>
</dbReference>
<keyword evidence="1" id="KW-1003">Cell membrane</keyword>
<dbReference type="InterPro" id="IPR003439">
    <property type="entry name" value="ABC_transporter-like_ATP-bd"/>
</dbReference>
<reference evidence="6" key="1">
    <citation type="journal article" date="2019" name="Int. J. Syst. Evol. Microbiol.">
        <title>The Global Catalogue of Microorganisms (GCM) 10K type strain sequencing project: providing services to taxonomists for standard genome sequencing and annotation.</title>
        <authorList>
            <consortium name="The Broad Institute Genomics Platform"/>
            <consortium name="The Broad Institute Genome Sequencing Center for Infectious Disease"/>
            <person name="Wu L."/>
            <person name="Ma J."/>
        </authorList>
    </citation>
    <scope>NUCLEOTIDE SEQUENCE [LARGE SCALE GENOMIC DNA]</scope>
    <source>
        <strain evidence="6">CCUG 58411</strain>
    </source>
</reference>
<evidence type="ECO:0000259" key="4">
    <source>
        <dbReference type="PROSITE" id="PS50893"/>
    </source>
</evidence>
<dbReference type="EMBL" id="JBHTLN010000002">
    <property type="protein sequence ID" value="MFD1123428.1"/>
    <property type="molecule type" value="Genomic_DNA"/>
</dbReference>
<dbReference type="PANTHER" id="PTHR43514:SF4">
    <property type="entry name" value="ABC TRANSPORTER I FAMILY MEMBER 10"/>
    <property type="match status" value="1"/>
</dbReference>
<name>A0ABW3PGT5_9PROT</name>
<dbReference type="Pfam" id="PF00005">
    <property type="entry name" value="ABC_tran"/>
    <property type="match status" value="1"/>
</dbReference>
<keyword evidence="6" id="KW-1185">Reference proteome</keyword>
<dbReference type="InterPro" id="IPR003593">
    <property type="entry name" value="AAA+_ATPase"/>
</dbReference>
<dbReference type="InterPro" id="IPR027417">
    <property type="entry name" value="P-loop_NTPase"/>
</dbReference>
<sequence>MAGKTADQEPALMLQVDIQIRQPYAVAATEPAFALQAKFDLKPGHCLGIMGASGSGKTTLLHSLAGLLMPASGVIQSHQYVWFDSKQGIQLPPWQRQVGIVFQDGRLFPHMNVQQNLVYGMPKGTVPISLQEVVTVLDIGTLLQRKPSQLSGGEKQRVAIGRALLSQPGVLLMDEPLSGLDETLKQQVLPYIRKVITTFGLPTLYVSHVRDEVAEIADEVLQLTQGQLRQPVT</sequence>
<accession>A0ABW3PGT5</accession>
<organism evidence="5 6">
    <name type="scientific">Methylophilus flavus</name>
    <dbReference type="NCBI Taxonomy" id="640084"/>
    <lineage>
        <taxon>Bacteria</taxon>
        <taxon>Pseudomonadati</taxon>
        <taxon>Pseudomonadota</taxon>
        <taxon>Betaproteobacteria</taxon>
        <taxon>Nitrosomonadales</taxon>
        <taxon>Methylophilaceae</taxon>
        <taxon>Methylophilus</taxon>
    </lineage>
</organism>
<evidence type="ECO:0000313" key="5">
    <source>
        <dbReference type="EMBL" id="MFD1123428.1"/>
    </source>
</evidence>
<dbReference type="Gene3D" id="3.40.50.300">
    <property type="entry name" value="P-loop containing nucleotide triphosphate hydrolases"/>
    <property type="match status" value="1"/>
</dbReference>
<keyword evidence="3 5" id="KW-0067">ATP-binding</keyword>
<dbReference type="PROSITE" id="PS50893">
    <property type="entry name" value="ABC_TRANSPORTER_2"/>
    <property type="match status" value="1"/>
</dbReference>
<dbReference type="GO" id="GO:0005524">
    <property type="term" value="F:ATP binding"/>
    <property type="evidence" value="ECO:0007669"/>
    <property type="project" value="UniProtKB-KW"/>
</dbReference>
<proteinExistence type="predicted"/>